<dbReference type="GO" id="GO:0005634">
    <property type="term" value="C:nucleus"/>
    <property type="evidence" value="ECO:0007669"/>
    <property type="project" value="InterPro"/>
</dbReference>
<feature type="region of interest" description="Disordered" evidence="1">
    <location>
        <begin position="1"/>
        <end position="23"/>
    </location>
</feature>
<feature type="domain" description="PSP proline-rich" evidence="2">
    <location>
        <begin position="255"/>
        <end position="310"/>
    </location>
</feature>
<feature type="region of interest" description="Disordered" evidence="1">
    <location>
        <begin position="508"/>
        <end position="537"/>
    </location>
</feature>
<organism evidence="3">
    <name type="scientific">Vannella robusta</name>
    <dbReference type="NCBI Taxonomy" id="1487602"/>
    <lineage>
        <taxon>Eukaryota</taxon>
        <taxon>Amoebozoa</taxon>
        <taxon>Discosea</taxon>
        <taxon>Flabellinia</taxon>
        <taxon>Vannellidae</taxon>
        <taxon>Vannella</taxon>
    </lineage>
</organism>
<sequence length="537" mass="61538">MPSEAIKKRRRRRKKKPSVQVPFYATIPEKDLTQRSAEDLGENVEVEYVVPTDVAGLDKPEFSEFADIINLPQFNPFEVEDEEETQTMEQDEDEQEKAEETKKPSKKSKKNKRDKIEVLKLLSDHPEIVEVHDVNSPYPWLLVDLKSYRNTVPVPRHWSQRRKYLQGKRGVEKPPFELPEFIRNTGICDIRQAVLEKEDSQKLKQQARDRLQPKTGKIDIDYHVLYDAFFRNQTKPRLTGHSELYYEGKEYEVDLKERKPGHLSKKLRLALGMPEEGVYPPPWLVNMQRNGAPPSYPHLRLPGVTAPIPPGAKVGFQPGGWGQPPVESFGRSMYNDANGESAGPFAEPVEANTWGVLEQDESDDEFETMEQDEQMYEEEEPEDTPMTTDIEPSEVQSGTASVGGYETPESIDLRKQKLLKAPVVSDGPKQLYQELKQVDAPVGNATFGSQHRYVMPGKEERVVMMKGQKSEKMEVSLDPNELDAEEGITEDLIRKKYDDSLQLEKAAHRKEDLSDLVASDSAKRKRKAKDKKKEFRF</sequence>
<evidence type="ECO:0000256" key="1">
    <source>
        <dbReference type="SAM" id="MobiDB-lite"/>
    </source>
</evidence>
<dbReference type="EMBL" id="HBKP01023269">
    <property type="protein sequence ID" value="CAE2237800.1"/>
    <property type="molecule type" value="Transcribed_RNA"/>
</dbReference>
<dbReference type="InterPro" id="IPR052584">
    <property type="entry name" value="U2_snRNP_Complex_Component"/>
</dbReference>
<name>A0A7S4IS16_9EUKA</name>
<dbReference type="PANTHER" id="PTHR12785:SF6">
    <property type="entry name" value="SPLICING FACTOR 3B SUBUNIT 2"/>
    <property type="match status" value="1"/>
</dbReference>
<dbReference type="InterPro" id="IPR007180">
    <property type="entry name" value="DUF382"/>
</dbReference>
<evidence type="ECO:0000259" key="2">
    <source>
        <dbReference type="SMART" id="SM00581"/>
    </source>
</evidence>
<feature type="compositionally biased region" description="Basic residues" evidence="1">
    <location>
        <begin position="7"/>
        <end position="17"/>
    </location>
</feature>
<feature type="compositionally biased region" description="Acidic residues" evidence="1">
    <location>
        <begin position="80"/>
        <end position="97"/>
    </location>
</feature>
<evidence type="ECO:0000313" key="3">
    <source>
        <dbReference type="EMBL" id="CAE2237800.1"/>
    </source>
</evidence>
<reference evidence="3" key="1">
    <citation type="submission" date="2021-01" db="EMBL/GenBank/DDBJ databases">
        <authorList>
            <person name="Corre E."/>
            <person name="Pelletier E."/>
            <person name="Niang G."/>
            <person name="Scheremetjew M."/>
            <person name="Finn R."/>
            <person name="Kale V."/>
            <person name="Holt S."/>
            <person name="Cochrane G."/>
            <person name="Meng A."/>
            <person name="Brown T."/>
            <person name="Cohen L."/>
        </authorList>
    </citation>
    <scope>NUCLEOTIDE SEQUENCE</scope>
    <source>
        <strain evidence="3">DIVA3 518/3/11/1/6</strain>
    </source>
</reference>
<dbReference type="Pfam" id="PF04037">
    <property type="entry name" value="DUF382"/>
    <property type="match status" value="1"/>
</dbReference>
<dbReference type="InterPro" id="IPR006568">
    <property type="entry name" value="PSP_pro-rich"/>
</dbReference>
<dbReference type="Pfam" id="PF04046">
    <property type="entry name" value="PSP"/>
    <property type="match status" value="1"/>
</dbReference>
<protein>
    <recommendedName>
        <fullName evidence="2">PSP proline-rich domain-containing protein</fullName>
    </recommendedName>
</protein>
<gene>
    <name evidence="3" type="ORF">VSP0166_LOCUS16218</name>
</gene>
<dbReference type="AlphaFoldDB" id="A0A7S4IS16"/>
<accession>A0A7S4IS16</accession>
<dbReference type="PANTHER" id="PTHR12785">
    <property type="entry name" value="SPLICING FACTOR 3B"/>
    <property type="match status" value="1"/>
</dbReference>
<proteinExistence type="predicted"/>
<feature type="region of interest" description="Disordered" evidence="1">
    <location>
        <begin position="80"/>
        <end position="110"/>
    </location>
</feature>
<feature type="region of interest" description="Disordered" evidence="1">
    <location>
        <begin position="376"/>
        <end position="408"/>
    </location>
</feature>
<dbReference type="SMART" id="SM00581">
    <property type="entry name" value="PSP"/>
    <property type="match status" value="1"/>
</dbReference>